<evidence type="ECO:0000256" key="10">
    <source>
        <dbReference type="ARBA" id="ARBA00024938"/>
    </source>
</evidence>
<evidence type="ECO:0000256" key="2">
    <source>
        <dbReference type="ARBA" id="ARBA00007984"/>
    </source>
</evidence>
<dbReference type="VEuPathDB" id="VectorBase:LLONM1_001049"/>
<protein>
    <submittedName>
        <fullName evidence="12">Uncharacterized protein</fullName>
    </submittedName>
</protein>
<keyword evidence="13" id="KW-1185">Reference proteome</keyword>
<evidence type="ECO:0000256" key="3">
    <source>
        <dbReference type="ARBA" id="ARBA00011720"/>
    </source>
</evidence>
<keyword evidence="7" id="KW-1133">Transmembrane helix</keyword>
<sequence length="658" mass="74070">MSLQWEVVGKSKKNQGKSKNVPGNDLNGETTTTKTPVVRKIDESGKKGNRKDNKENRKAPQESAKKPKSEAKVAANPEKGKKPVKKKFKNLEAALQELSVDDLKSHVEVFKANFKNSNIAWLKAILSYLNEALIVDVDAVFLCKPILYPASALPTTLKKLIHDELDAAGASNVQYFFDQCLTSLAVDLNKNLPVVGTRIMLQLIALRFPIVCQSNFAKNAVLHNSYLNQSSIGLSLLWALGQGGYQDCQVGINVWQNMMVPVIEMKHYCKYAVEYIFYILQKAPSNTSLKLTLQEYLNLMDTLMQTRNNIPHNIRNLLPESAFMISKLYIESTKNVSNIFLTLFKNLSTDSPNVYLFTLVQCLKTEPNCVKLWELNYKKLHQQHQILLNYIRDSKHGTSLKGNKPINDFLRTIDPNLVREEVNHVKNRHQGESKAKQQNTQEKTTSKRAEKSSKSSSICPWILGVFVLLGAIGGIIAYDVHVHGGQFEASSTGKFLKDTGALPYVETVWFTSLSYTARGYQWAEMNVPIFYGKARTALTPYCEFGCELATVLWNKVKQGFSSGCSFVQEKSPVVGNFVDQYIPGLSQRVGDATRATWGTISRLSVDYYHFGCEFFRTKVFVGSLSPENLSKALNETQVVAARYYSWFHDKVDAYAKIK</sequence>
<evidence type="ECO:0000256" key="9">
    <source>
        <dbReference type="ARBA" id="ARBA00023180"/>
    </source>
</evidence>
<dbReference type="PANTHER" id="PTHR13448">
    <property type="entry name" value="TRANSMEMBRANE PROTEIN 214"/>
    <property type="match status" value="1"/>
</dbReference>
<accession>A0A1B0CKT0</accession>
<name>A0A1B0CKT0_LUTLO</name>
<dbReference type="PANTHER" id="PTHR13448:SF0">
    <property type="entry name" value="TRANSMEMBRANE PROTEIN 214"/>
    <property type="match status" value="1"/>
</dbReference>
<evidence type="ECO:0000313" key="13">
    <source>
        <dbReference type="Proteomes" id="UP000092461"/>
    </source>
</evidence>
<comment type="subunit">
    <text evidence="3">Constitutively interacts with CASP4; required for the localization of procaspase 4 to the ER.</text>
</comment>
<comment type="similarity">
    <text evidence="2">Belongs to the TMEM214 family.</text>
</comment>
<dbReference type="Proteomes" id="UP000092461">
    <property type="component" value="Unassembled WGS sequence"/>
</dbReference>
<dbReference type="EnsemblMetazoa" id="LLOJ005217-RA">
    <property type="protein sequence ID" value="LLOJ005217-PA"/>
    <property type="gene ID" value="LLOJ005217"/>
</dbReference>
<evidence type="ECO:0000256" key="6">
    <source>
        <dbReference type="ARBA" id="ARBA00022824"/>
    </source>
</evidence>
<proteinExistence type="inferred from homology"/>
<dbReference type="InterPro" id="IPR019308">
    <property type="entry name" value="TMEM214"/>
</dbReference>
<keyword evidence="5" id="KW-0053">Apoptosis</keyword>
<dbReference type="Pfam" id="PF10151">
    <property type="entry name" value="TMEM214"/>
    <property type="match status" value="1"/>
</dbReference>
<feature type="region of interest" description="Disordered" evidence="11">
    <location>
        <begin position="1"/>
        <end position="85"/>
    </location>
</feature>
<evidence type="ECO:0000313" key="12">
    <source>
        <dbReference type="EnsemblMetazoa" id="LLOJ005217-PA"/>
    </source>
</evidence>
<evidence type="ECO:0000256" key="5">
    <source>
        <dbReference type="ARBA" id="ARBA00022703"/>
    </source>
</evidence>
<evidence type="ECO:0000256" key="11">
    <source>
        <dbReference type="SAM" id="MobiDB-lite"/>
    </source>
</evidence>
<dbReference type="VEuPathDB" id="VectorBase:LLOJ005217"/>
<dbReference type="AlphaFoldDB" id="A0A1B0CKT0"/>
<feature type="region of interest" description="Disordered" evidence="11">
    <location>
        <begin position="425"/>
        <end position="451"/>
    </location>
</feature>
<reference evidence="12" key="1">
    <citation type="submission" date="2020-05" db="UniProtKB">
        <authorList>
            <consortium name="EnsemblMetazoa"/>
        </authorList>
    </citation>
    <scope>IDENTIFICATION</scope>
    <source>
        <strain evidence="12">Jacobina</strain>
    </source>
</reference>
<dbReference type="GO" id="GO:0005789">
    <property type="term" value="C:endoplasmic reticulum membrane"/>
    <property type="evidence" value="ECO:0007669"/>
    <property type="project" value="UniProtKB-SubCell"/>
</dbReference>
<keyword evidence="6" id="KW-0256">Endoplasmic reticulum</keyword>
<evidence type="ECO:0000256" key="8">
    <source>
        <dbReference type="ARBA" id="ARBA00023136"/>
    </source>
</evidence>
<keyword evidence="4" id="KW-0812">Transmembrane</keyword>
<feature type="compositionally biased region" description="Basic and acidic residues" evidence="11">
    <location>
        <begin position="425"/>
        <end position="435"/>
    </location>
</feature>
<evidence type="ECO:0000256" key="7">
    <source>
        <dbReference type="ARBA" id="ARBA00022989"/>
    </source>
</evidence>
<evidence type="ECO:0000256" key="4">
    <source>
        <dbReference type="ARBA" id="ARBA00022692"/>
    </source>
</evidence>
<dbReference type="GO" id="GO:0006915">
    <property type="term" value="P:apoptotic process"/>
    <property type="evidence" value="ECO:0007669"/>
    <property type="project" value="UniProtKB-KW"/>
</dbReference>
<evidence type="ECO:0000256" key="1">
    <source>
        <dbReference type="ARBA" id="ARBA00004477"/>
    </source>
</evidence>
<dbReference type="EMBL" id="AJWK01016603">
    <property type="status" value="NOT_ANNOTATED_CDS"/>
    <property type="molecule type" value="Genomic_DNA"/>
</dbReference>
<keyword evidence="9" id="KW-0325">Glycoprotein</keyword>
<comment type="subcellular location">
    <subcellularLocation>
        <location evidence="1">Endoplasmic reticulum membrane</location>
        <topology evidence="1">Multi-pass membrane protein</topology>
    </subcellularLocation>
</comment>
<feature type="compositionally biased region" description="Basic and acidic residues" evidence="11">
    <location>
        <begin position="39"/>
        <end position="71"/>
    </location>
</feature>
<dbReference type="GO" id="GO:0005794">
    <property type="term" value="C:Golgi apparatus"/>
    <property type="evidence" value="ECO:0007669"/>
    <property type="project" value="TreeGrafter"/>
</dbReference>
<comment type="function">
    <text evidence="10">Critical mediator, in cooperation with CASP4, of endoplasmic reticulum-stress induced apoptosis. Required or the activation of CASP4 following endoplasmic reticulum stress.</text>
</comment>
<organism evidence="12 13">
    <name type="scientific">Lutzomyia longipalpis</name>
    <name type="common">Sand fly</name>
    <dbReference type="NCBI Taxonomy" id="7200"/>
    <lineage>
        <taxon>Eukaryota</taxon>
        <taxon>Metazoa</taxon>
        <taxon>Ecdysozoa</taxon>
        <taxon>Arthropoda</taxon>
        <taxon>Hexapoda</taxon>
        <taxon>Insecta</taxon>
        <taxon>Pterygota</taxon>
        <taxon>Neoptera</taxon>
        <taxon>Endopterygota</taxon>
        <taxon>Diptera</taxon>
        <taxon>Nematocera</taxon>
        <taxon>Psychodoidea</taxon>
        <taxon>Psychodidae</taxon>
        <taxon>Lutzomyia</taxon>
        <taxon>Lutzomyia</taxon>
    </lineage>
</organism>
<keyword evidence="8" id="KW-0472">Membrane</keyword>